<evidence type="ECO:0000259" key="2">
    <source>
        <dbReference type="Pfam" id="PF24924"/>
    </source>
</evidence>
<organism evidence="3 4">
    <name type="scientific">Gossypium anomalum</name>
    <dbReference type="NCBI Taxonomy" id="47600"/>
    <lineage>
        <taxon>Eukaryota</taxon>
        <taxon>Viridiplantae</taxon>
        <taxon>Streptophyta</taxon>
        <taxon>Embryophyta</taxon>
        <taxon>Tracheophyta</taxon>
        <taxon>Spermatophyta</taxon>
        <taxon>Magnoliopsida</taxon>
        <taxon>eudicotyledons</taxon>
        <taxon>Gunneridae</taxon>
        <taxon>Pentapetalae</taxon>
        <taxon>rosids</taxon>
        <taxon>malvids</taxon>
        <taxon>Malvales</taxon>
        <taxon>Malvaceae</taxon>
        <taxon>Malvoideae</taxon>
        <taxon>Gossypium</taxon>
    </lineage>
</organism>
<evidence type="ECO:0000313" key="4">
    <source>
        <dbReference type="Proteomes" id="UP000701853"/>
    </source>
</evidence>
<name>A0A8J5ZEU3_9ROSI</name>
<gene>
    <name evidence="3" type="ORF">CXB51_004309</name>
</gene>
<protein>
    <recommendedName>
        <fullName evidence="2">DUF7745 domain-containing protein</fullName>
    </recommendedName>
</protein>
<dbReference type="InterPro" id="IPR056647">
    <property type="entry name" value="DUF7745"/>
</dbReference>
<keyword evidence="4" id="KW-1185">Reference proteome</keyword>
<dbReference type="EMBL" id="JAHUZN010000002">
    <property type="protein sequence ID" value="KAG8500653.1"/>
    <property type="molecule type" value="Genomic_DNA"/>
</dbReference>
<dbReference type="OrthoDB" id="1430424at2759"/>
<dbReference type="Proteomes" id="UP000701853">
    <property type="component" value="Chromosome 2"/>
</dbReference>
<feature type="coiled-coil region" evidence="1">
    <location>
        <begin position="474"/>
        <end position="548"/>
    </location>
</feature>
<evidence type="ECO:0000313" key="3">
    <source>
        <dbReference type="EMBL" id="KAG8500653.1"/>
    </source>
</evidence>
<dbReference type="AlphaFoldDB" id="A0A8J5ZEU3"/>
<feature type="domain" description="DUF7745" evidence="2">
    <location>
        <begin position="55"/>
        <end position="390"/>
    </location>
</feature>
<reference evidence="3 4" key="1">
    <citation type="journal article" date="2021" name="bioRxiv">
        <title>The Gossypium anomalum genome as a resource for cotton improvement and evolutionary analysis of hybrid incompatibility.</title>
        <authorList>
            <person name="Grover C.E."/>
            <person name="Yuan D."/>
            <person name="Arick M.A."/>
            <person name="Miller E.R."/>
            <person name="Hu G."/>
            <person name="Peterson D.G."/>
            <person name="Wendel J.F."/>
            <person name="Udall J.A."/>
        </authorList>
    </citation>
    <scope>NUCLEOTIDE SEQUENCE [LARGE SCALE GENOMIC DNA]</scope>
    <source>
        <strain evidence="3">JFW-Udall</strain>
        <tissue evidence="3">Leaf</tissue>
    </source>
</reference>
<evidence type="ECO:0000256" key="1">
    <source>
        <dbReference type="SAM" id="Coils"/>
    </source>
</evidence>
<proteinExistence type="predicted"/>
<accession>A0A8J5ZEU3</accession>
<dbReference type="PANTHER" id="PTHR48200:SF1">
    <property type="entry name" value="AMINOTRANSFERASE-LIKE PLANT MOBILE DOMAIN-CONTAINING PROTEIN"/>
    <property type="match status" value="1"/>
</dbReference>
<dbReference type="PANTHER" id="PTHR48200">
    <property type="entry name" value="PROTEIN, PUTATIVE-RELATED"/>
    <property type="match status" value="1"/>
</dbReference>
<dbReference type="Pfam" id="PF24924">
    <property type="entry name" value="DUF7745"/>
    <property type="match status" value="1"/>
</dbReference>
<keyword evidence="1" id="KW-0175">Coiled coil</keyword>
<sequence length="550" mass="64157">MNEYLDKVEDNASVYTWSEKTQLEKGDSVTEGYTSELWDFTHINLTQNEFQELRDIWAQWDDEAKQFFYQNYGDLPYLLDIKVDKHLFRAMVRFWNPAYNCFTFGEVDLVPTLEEYTNLLRCPKIQGNKAYVRAANLPTFIKKLMMITGMSEQWAAARIQQKGDGKCIPWASLRDLILVNPDVKRKVDALALSIYGLVIFPKAMGHIDEAVVDLFDRLGKQNTPVPAILAETFRSLNACRRAGEGRFIGCTQLLLVWFHSHFWKVDKVLCRVFFKDYSPLKEAAPTPRRDNITEESEILYRCGSFDWVPLSGIWGVVGYTPLLILRQYKAEQFIPVTQGLAQSDFLYKGDHYKKKMREISEVWKKVCCVKILTKGPTTTFEYKGWFSKRVNDNIPRPSLEAARSMEENLRVIPSELEVIKQEFERKNLELGRKIERLEEEKMYLSLDVDIQKSRSKKKSSEQWQQEVQEERTKVAYWEKKFQEIQAQNQALEKENQGLKAKVTELGRSLHHHRSSNFAVELKASLNKIEEMNHNIGRLEAALQNCELRIE</sequence>
<comment type="caution">
    <text evidence="3">The sequence shown here is derived from an EMBL/GenBank/DDBJ whole genome shotgun (WGS) entry which is preliminary data.</text>
</comment>